<dbReference type="PROSITE" id="PS50011">
    <property type="entry name" value="PROTEIN_KINASE_DOM"/>
    <property type="match status" value="1"/>
</dbReference>
<feature type="compositionally biased region" description="Low complexity" evidence="8">
    <location>
        <begin position="673"/>
        <end position="682"/>
    </location>
</feature>
<dbReference type="Gene3D" id="3.30.10.20">
    <property type="match status" value="2"/>
</dbReference>
<evidence type="ECO:0000256" key="9">
    <source>
        <dbReference type="SAM" id="Phobius"/>
    </source>
</evidence>
<dbReference type="SUPFAM" id="SSF56112">
    <property type="entry name" value="Protein kinase-like (PK-like)"/>
    <property type="match status" value="1"/>
</dbReference>
<dbReference type="Gene3D" id="1.10.510.10">
    <property type="entry name" value="Transferase(Phosphotransferase) domain 1"/>
    <property type="match status" value="1"/>
</dbReference>
<name>A0AA41XHL9_9MICO</name>
<evidence type="ECO:0000259" key="10">
    <source>
        <dbReference type="PROSITE" id="PS50011"/>
    </source>
</evidence>
<feature type="domain" description="Protein kinase" evidence="10">
    <location>
        <begin position="11"/>
        <end position="323"/>
    </location>
</feature>
<gene>
    <name evidence="12" type="ORF">N1028_11150</name>
</gene>
<reference evidence="12" key="1">
    <citation type="submission" date="2022-08" db="EMBL/GenBank/DDBJ databases">
        <authorList>
            <person name="Deng Y."/>
            <person name="Han X.-F."/>
            <person name="Zhang Y.-Q."/>
        </authorList>
    </citation>
    <scope>NUCLEOTIDE SEQUENCE</scope>
    <source>
        <strain evidence="12">CPCC 203407</strain>
    </source>
</reference>
<dbReference type="RefSeq" id="WP_259528742.1">
    <property type="nucleotide sequence ID" value="NZ_JANLCK010000005.1"/>
</dbReference>
<evidence type="ECO:0000313" key="12">
    <source>
        <dbReference type="EMBL" id="MCS5726449.1"/>
    </source>
</evidence>
<feature type="domain" description="PASTA" evidence="11">
    <location>
        <begin position="519"/>
        <end position="585"/>
    </location>
</feature>
<feature type="compositionally biased region" description="Low complexity" evidence="8">
    <location>
        <begin position="391"/>
        <end position="406"/>
    </location>
</feature>
<comment type="caution">
    <text evidence="12">The sequence shown here is derived from an EMBL/GenBank/DDBJ whole genome shotgun (WGS) entry which is preliminary data.</text>
</comment>
<evidence type="ECO:0000256" key="5">
    <source>
        <dbReference type="ARBA" id="ARBA00022777"/>
    </source>
</evidence>
<dbReference type="GO" id="GO:0005524">
    <property type="term" value="F:ATP binding"/>
    <property type="evidence" value="ECO:0007669"/>
    <property type="project" value="UniProtKB-UniRule"/>
</dbReference>
<feature type="region of interest" description="Disordered" evidence="8">
    <location>
        <begin position="650"/>
        <end position="682"/>
    </location>
</feature>
<evidence type="ECO:0000313" key="13">
    <source>
        <dbReference type="Proteomes" id="UP001165587"/>
    </source>
</evidence>
<comment type="similarity">
    <text evidence="1">Belongs to the protein kinase superfamily. NEK Ser/Thr protein kinase family. NIMA subfamily.</text>
</comment>
<evidence type="ECO:0000259" key="11">
    <source>
        <dbReference type="PROSITE" id="PS51178"/>
    </source>
</evidence>
<evidence type="ECO:0000256" key="2">
    <source>
        <dbReference type="ARBA" id="ARBA00012513"/>
    </source>
</evidence>
<evidence type="ECO:0000256" key="4">
    <source>
        <dbReference type="ARBA" id="ARBA00022741"/>
    </source>
</evidence>
<dbReference type="Pfam" id="PF03793">
    <property type="entry name" value="PASTA"/>
    <property type="match status" value="2"/>
</dbReference>
<keyword evidence="9" id="KW-0472">Membrane</keyword>
<evidence type="ECO:0000256" key="1">
    <source>
        <dbReference type="ARBA" id="ARBA00010886"/>
    </source>
</evidence>
<feature type="compositionally biased region" description="Low complexity" evidence="8">
    <location>
        <begin position="187"/>
        <end position="217"/>
    </location>
</feature>
<dbReference type="Pfam" id="PF00069">
    <property type="entry name" value="Pkinase"/>
    <property type="match status" value="1"/>
</dbReference>
<dbReference type="InterPro" id="IPR011009">
    <property type="entry name" value="Kinase-like_dom_sf"/>
</dbReference>
<feature type="compositionally biased region" description="Pro residues" evidence="8">
    <location>
        <begin position="439"/>
        <end position="448"/>
    </location>
</feature>
<keyword evidence="9" id="KW-0812">Transmembrane</keyword>
<keyword evidence="3" id="KW-0808">Transferase</keyword>
<evidence type="ECO:0000256" key="7">
    <source>
        <dbReference type="PROSITE-ProRule" id="PRU10141"/>
    </source>
</evidence>
<dbReference type="PANTHER" id="PTHR43671:SF13">
    <property type="entry name" value="SERINE_THREONINE-PROTEIN KINASE NEK2"/>
    <property type="match status" value="1"/>
</dbReference>
<keyword evidence="13" id="KW-1185">Reference proteome</keyword>
<dbReference type="InterPro" id="IPR008266">
    <property type="entry name" value="Tyr_kinase_AS"/>
</dbReference>
<dbReference type="EMBL" id="JANLCK010000005">
    <property type="protein sequence ID" value="MCS5726449.1"/>
    <property type="molecule type" value="Genomic_DNA"/>
</dbReference>
<dbReference type="InterPro" id="IPR005543">
    <property type="entry name" value="PASTA_dom"/>
</dbReference>
<dbReference type="PROSITE" id="PS51178">
    <property type="entry name" value="PASTA"/>
    <property type="match status" value="2"/>
</dbReference>
<dbReference type="InterPro" id="IPR050660">
    <property type="entry name" value="NEK_Ser/Thr_kinase"/>
</dbReference>
<keyword evidence="4 7" id="KW-0547">Nucleotide-binding</keyword>
<evidence type="ECO:0000256" key="6">
    <source>
        <dbReference type="ARBA" id="ARBA00022840"/>
    </source>
</evidence>
<feature type="compositionally biased region" description="Low complexity" evidence="8">
    <location>
        <begin position="498"/>
        <end position="515"/>
    </location>
</feature>
<protein>
    <recommendedName>
        <fullName evidence="2">non-specific serine/threonine protein kinase</fullName>
        <ecNumber evidence="2">2.7.11.1</ecNumber>
    </recommendedName>
</protein>
<feature type="region of interest" description="Disordered" evidence="8">
    <location>
        <begin position="322"/>
        <end position="451"/>
    </location>
</feature>
<feature type="binding site" evidence="7">
    <location>
        <position position="40"/>
    </location>
    <ligand>
        <name>ATP</name>
        <dbReference type="ChEBI" id="CHEBI:30616"/>
    </ligand>
</feature>
<keyword evidence="6 7" id="KW-0067">ATP-binding</keyword>
<proteinExistence type="inferred from homology"/>
<dbReference type="EC" id="2.7.11.1" evidence="2"/>
<dbReference type="PROSITE" id="PS00109">
    <property type="entry name" value="PROTEIN_KINASE_TYR"/>
    <property type="match status" value="1"/>
</dbReference>
<keyword evidence="9" id="KW-1133">Transmembrane helix</keyword>
<feature type="compositionally biased region" description="Low complexity" evidence="8">
    <location>
        <begin position="347"/>
        <end position="370"/>
    </location>
</feature>
<feature type="region of interest" description="Disordered" evidence="8">
    <location>
        <begin position="175"/>
        <end position="232"/>
    </location>
</feature>
<dbReference type="CDD" id="cd14014">
    <property type="entry name" value="STKc_PknB_like"/>
    <property type="match status" value="1"/>
</dbReference>
<dbReference type="PANTHER" id="PTHR43671">
    <property type="entry name" value="SERINE/THREONINE-PROTEIN KINASE NEK"/>
    <property type="match status" value="1"/>
</dbReference>
<dbReference type="GO" id="GO:0004674">
    <property type="term" value="F:protein serine/threonine kinase activity"/>
    <property type="evidence" value="ECO:0007669"/>
    <property type="project" value="UniProtKB-EC"/>
</dbReference>
<accession>A0AA41XHL9</accession>
<dbReference type="Gene3D" id="3.30.200.20">
    <property type="entry name" value="Phosphorylase Kinase, domain 1"/>
    <property type="match status" value="1"/>
</dbReference>
<feature type="compositionally biased region" description="Pro residues" evidence="8">
    <location>
        <begin position="659"/>
        <end position="672"/>
    </location>
</feature>
<feature type="transmembrane region" description="Helical" evidence="9">
    <location>
        <begin position="456"/>
        <end position="477"/>
    </location>
</feature>
<evidence type="ECO:0000256" key="8">
    <source>
        <dbReference type="SAM" id="MobiDB-lite"/>
    </source>
</evidence>
<sequence length="682" mass="68305">MTDTGLISQRYRLLELLGTGGSASVFSALDTETGGAVALKILHPHLSRSDAARTAFFREARAAEPLRHPNIVRVLGMGVHETGGDPQAWIALEHAPGTTLAEEVERDGPLTLTDALALADGVLSALDHAHAAGLVHRDVSPSNIIIARDRRGALRPSGVRLVDFGLADAAGRPAVGRDLLRTPDPAPEAAAAPRAAPAPAGSSTPDAATTPPSDATPGVLGNVNYLSPEQARGDPVDARGDLYQLGAVLHLAVVGTPPFVRADARSTMLAHLQAPPPVISVVRPGTPRAVDRLVVRALLKDPATRFPTAAAMQVAVRAARQHLPGARRPEHAASTTGPSTSAGGDEAAATATPTASSAPAATAILPTAPSDAMRTSTLGSLDRRPRPGSFAPTTARRAGAAAAATPPHRRPGAPHPAPGVRPAAPNAPTDTGSRSGSWPPAPQKPPAPQNAASRPAFVLGLVALLLVAVVVVAWSLAAVGGAPVPLAAGAQPDTSAEPAGTGSNPPSAPASAPTAAAVAAETIPVPALADGTLADARTTLASLGLTLGAVTAERAPRQLDTVLRVVPAVGTPVAPGSIVDLVVASGSNLVPRALGTHQVEAISSIRAAGFDVTTTTREDDGPPGTVLATVPAEGTEAQVGTTVTVVLAVPRPAAQPTVTPTPEPTPGPPVPTPTGTTPPNGG</sequence>
<organism evidence="12 13">
    <name type="scientific">Herbiconiux oxytropis</name>
    <dbReference type="NCBI Taxonomy" id="2970915"/>
    <lineage>
        <taxon>Bacteria</taxon>
        <taxon>Bacillati</taxon>
        <taxon>Actinomycetota</taxon>
        <taxon>Actinomycetes</taxon>
        <taxon>Micrococcales</taxon>
        <taxon>Microbacteriaceae</taxon>
        <taxon>Herbiconiux</taxon>
    </lineage>
</organism>
<feature type="domain" description="PASTA" evidence="11">
    <location>
        <begin position="586"/>
        <end position="649"/>
    </location>
</feature>
<dbReference type="SMART" id="SM00740">
    <property type="entry name" value="PASTA"/>
    <property type="match status" value="2"/>
</dbReference>
<dbReference type="CDD" id="cd06577">
    <property type="entry name" value="PASTA_pknB"/>
    <property type="match status" value="2"/>
</dbReference>
<dbReference type="AlphaFoldDB" id="A0AA41XHL9"/>
<evidence type="ECO:0000256" key="3">
    <source>
        <dbReference type="ARBA" id="ARBA00022679"/>
    </source>
</evidence>
<feature type="compositionally biased region" description="Polar residues" evidence="8">
    <location>
        <begin position="333"/>
        <end position="342"/>
    </location>
</feature>
<dbReference type="Proteomes" id="UP001165587">
    <property type="component" value="Unassembled WGS sequence"/>
</dbReference>
<dbReference type="InterPro" id="IPR000719">
    <property type="entry name" value="Prot_kinase_dom"/>
</dbReference>
<dbReference type="InterPro" id="IPR017441">
    <property type="entry name" value="Protein_kinase_ATP_BS"/>
</dbReference>
<keyword evidence="5 12" id="KW-0418">Kinase</keyword>
<dbReference type="PROSITE" id="PS00107">
    <property type="entry name" value="PROTEIN_KINASE_ATP"/>
    <property type="match status" value="1"/>
</dbReference>
<feature type="region of interest" description="Disordered" evidence="8">
    <location>
        <begin position="490"/>
        <end position="515"/>
    </location>
</feature>